<dbReference type="RefSeq" id="WP_188432932.1">
    <property type="nucleotide sequence ID" value="NZ_BMEX01000010.1"/>
</dbReference>
<dbReference type="SUPFAM" id="SSF81324">
    <property type="entry name" value="Voltage-gated potassium channels"/>
    <property type="match status" value="1"/>
</dbReference>
<organism evidence="8 9">
    <name type="scientific">Kroppenstedtia guangzhouensis</name>
    <dbReference type="NCBI Taxonomy" id="1274356"/>
    <lineage>
        <taxon>Bacteria</taxon>
        <taxon>Bacillati</taxon>
        <taxon>Bacillota</taxon>
        <taxon>Bacilli</taxon>
        <taxon>Bacillales</taxon>
        <taxon>Thermoactinomycetaceae</taxon>
        <taxon>Kroppenstedtia</taxon>
    </lineage>
</organism>
<evidence type="ECO:0000256" key="5">
    <source>
        <dbReference type="SAM" id="Coils"/>
    </source>
</evidence>
<evidence type="ECO:0000256" key="2">
    <source>
        <dbReference type="ARBA" id="ARBA00022692"/>
    </source>
</evidence>
<dbReference type="Pfam" id="PF00520">
    <property type="entry name" value="Ion_trans"/>
    <property type="match status" value="1"/>
</dbReference>
<feature type="transmembrane region" description="Helical" evidence="6">
    <location>
        <begin position="22"/>
        <end position="43"/>
    </location>
</feature>
<gene>
    <name evidence="8" type="ORF">GCM10007416_25800</name>
</gene>
<feature type="transmembrane region" description="Helical" evidence="6">
    <location>
        <begin position="87"/>
        <end position="113"/>
    </location>
</feature>
<feature type="coiled-coil region" evidence="5">
    <location>
        <begin position="239"/>
        <end position="269"/>
    </location>
</feature>
<dbReference type="InterPro" id="IPR043203">
    <property type="entry name" value="VGCC_Ca_Na"/>
</dbReference>
<keyword evidence="3 6" id="KW-1133">Transmembrane helix</keyword>
<evidence type="ECO:0000313" key="8">
    <source>
        <dbReference type="EMBL" id="GGA51536.1"/>
    </source>
</evidence>
<evidence type="ECO:0000256" key="1">
    <source>
        <dbReference type="ARBA" id="ARBA00004141"/>
    </source>
</evidence>
<feature type="transmembrane region" description="Helical" evidence="6">
    <location>
        <begin position="134"/>
        <end position="164"/>
    </location>
</feature>
<dbReference type="EMBL" id="BMEX01000010">
    <property type="protein sequence ID" value="GGA51536.1"/>
    <property type="molecule type" value="Genomic_DNA"/>
</dbReference>
<comment type="caution">
    <text evidence="8">The sequence shown here is derived from an EMBL/GenBank/DDBJ whole genome shotgun (WGS) entry which is preliminary data.</text>
</comment>
<feature type="domain" description="Ion transport" evidence="7">
    <location>
        <begin position="20"/>
        <end position="239"/>
    </location>
</feature>
<evidence type="ECO:0000256" key="4">
    <source>
        <dbReference type="ARBA" id="ARBA00023136"/>
    </source>
</evidence>
<accession>A0ABQ1GW28</accession>
<keyword evidence="2 6" id="KW-0812">Transmembrane</keyword>
<dbReference type="Gene3D" id="1.10.287.70">
    <property type="match status" value="1"/>
</dbReference>
<evidence type="ECO:0000256" key="6">
    <source>
        <dbReference type="SAM" id="Phobius"/>
    </source>
</evidence>
<sequence>MNITDRIIGYRRRLEDLVQHPLFHRIIIGLILINAVMVGLETYPSLSQKYSDQFLMLDRVLLGIFTLELILRILGNRSIPGFFRDPWNLFDFVLIVGSLLFVHAHFVTILRVLRVLRVLRALSVIPSLRRLVETLLVTIPSLGNILLLLGIFFYIFAVIGTFFFRDLSPEHFGSLHNSLLTLFQMVTLDSWASVVMHPLLKVAPWAWIYFVTFILIGTFVILNLFVGVIVNKVEKVEEAEREEEKERFHEELLREIRNLHREVQMLKAAIGDPGKKTAPFPEADRK</sequence>
<keyword evidence="4 6" id="KW-0472">Membrane</keyword>
<dbReference type="InterPro" id="IPR027359">
    <property type="entry name" value="Volt_channel_dom_sf"/>
</dbReference>
<evidence type="ECO:0000313" key="9">
    <source>
        <dbReference type="Proteomes" id="UP000617979"/>
    </source>
</evidence>
<dbReference type="Gene3D" id="1.20.120.350">
    <property type="entry name" value="Voltage-gated potassium channels. Chain C"/>
    <property type="match status" value="1"/>
</dbReference>
<proteinExistence type="predicted"/>
<feature type="transmembrane region" description="Helical" evidence="6">
    <location>
        <begin position="206"/>
        <end position="230"/>
    </location>
</feature>
<protein>
    <recommendedName>
        <fullName evidence="7">Ion transport domain-containing protein</fullName>
    </recommendedName>
</protein>
<comment type="subcellular location">
    <subcellularLocation>
        <location evidence="1">Membrane</location>
        <topology evidence="1">Multi-pass membrane protein</topology>
    </subcellularLocation>
</comment>
<dbReference type="InterPro" id="IPR005821">
    <property type="entry name" value="Ion_trans_dom"/>
</dbReference>
<evidence type="ECO:0000256" key="3">
    <source>
        <dbReference type="ARBA" id="ARBA00022989"/>
    </source>
</evidence>
<evidence type="ECO:0000259" key="7">
    <source>
        <dbReference type="Pfam" id="PF00520"/>
    </source>
</evidence>
<name>A0ABQ1GW28_9BACL</name>
<dbReference type="Proteomes" id="UP000617979">
    <property type="component" value="Unassembled WGS sequence"/>
</dbReference>
<dbReference type="PANTHER" id="PTHR10037:SF62">
    <property type="entry name" value="SODIUM CHANNEL PROTEIN 60E"/>
    <property type="match status" value="1"/>
</dbReference>
<reference evidence="9" key="1">
    <citation type="journal article" date="2019" name="Int. J. Syst. Evol. Microbiol.">
        <title>The Global Catalogue of Microorganisms (GCM) 10K type strain sequencing project: providing services to taxonomists for standard genome sequencing and annotation.</title>
        <authorList>
            <consortium name="The Broad Institute Genomics Platform"/>
            <consortium name="The Broad Institute Genome Sequencing Center for Infectious Disease"/>
            <person name="Wu L."/>
            <person name="Ma J."/>
        </authorList>
    </citation>
    <scope>NUCLEOTIDE SEQUENCE [LARGE SCALE GENOMIC DNA]</scope>
    <source>
        <strain evidence="9">CGMCC 1.12404</strain>
    </source>
</reference>
<keyword evidence="9" id="KW-1185">Reference proteome</keyword>
<keyword evidence="5" id="KW-0175">Coiled coil</keyword>
<dbReference type="PANTHER" id="PTHR10037">
    <property type="entry name" value="VOLTAGE-GATED CATION CHANNEL CALCIUM AND SODIUM"/>
    <property type="match status" value="1"/>
</dbReference>